<evidence type="ECO:0000313" key="2">
    <source>
        <dbReference type="EMBL" id="BBE16091.1"/>
    </source>
</evidence>
<evidence type="ECO:0000313" key="3">
    <source>
        <dbReference type="Proteomes" id="UP001193389"/>
    </source>
</evidence>
<gene>
    <name evidence="2" type="ORF">AQPE_0228</name>
</gene>
<accession>A0A5K7S3F2</accession>
<keyword evidence="1" id="KW-0812">Transmembrane</keyword>
<sequence length="142" mass="16660">MEQKTGQISESVRESEKHFLFHMEELKQIIINADKNRLVRHHHVIDLSSSKVVVSIVSISVLLLTSLIGNIHQFEINSRMTDNDLKYRYIKSTNGISAGNLRKLEDIFHYHRDKKKIREIRGRVEEYEKGISETAKKMERTQ</sequence>
<keyword evidence="1" id="KW-0472">Membrane</keyword>
<dbReference type="Proteomes" id="UP001193389">
    <property type="component" value="Chromosome"/>
</dbReference>
<dbReference type="KEGG" id="anf:AQPE_0228"/>
<organism evidence="2 3">
    <name type="scientific">Aquipluma nitroreducens</name>
    <dbReference type="NCBI Taxonomy" id="2010828"/>
    <lineage>
        <taxon>Bacteria</taxon>
        <taxon>Pseudomonadati</taxon>
        <taxon>Bacteroidota</taxon>
        <taxon>Bacteroidia</taxon>
        <taxon>Marinilabiliales</taxon>
        <taxon>Prolixibacteraceae</taxon>
        <taxon>Aquipluma</taxon>
    </lineage>
</organism>
<reference evidence="2" key="1">
    <citation type="journal article" date="2020" name="Int. J. Syst. Evol. Microbiol.">
        <title>Aquipluma nitroreducens gen. nov. sp. nov., a novel facultatively anaerobic bacterium isolated from a freshwater lake.</title>
        <authorList>
            <person name="Watanabe M."/>
            <person name="Kojima H."/>
            <person name="Fukui M."/>
        </authorList>
    </citation>
    <scope>NUCLEOTIDE SEQUENCE</scope>
    <source>
        <strain evidence="2">MeG22</strain>
    </source>
</reference>
<proteinExistence type="predicted"/>
<protein>
    <submittedName>
        <fullName evidence="2">Uncharacterized protein</fullName>
    </submittedName>
</protein>
<dbReference type="RefSeq" id="WP_318349197.1">
    <property type="nucleotide sequence ID" value="NZ_AP018694.1"/>
</dbReference>
<dbReference type="AlphaFoldDB" id="A0A5K7S3F2"/>
<name>A0A5K7S3F2_9BACT</name>
<keyword evidence="1" id="KW-1133">Transmembrane helix</keyword>
<dbReference type="EMBL" id="AP018694">
    <property type="protein sequence ID" value="BBE16091.1"/>
    <property type="molecule type" value="Genomic_DNA"/>
</dbReference>
<evidence type="ECO:0000256" key="1">
    <source>
        <dbReference type="SAM" id="Phobius"/>
    </source>
</evidence>
<feature type="transmembrane region" description="Helical" evidence="1">
    <location>
        <begin position="52"/>
        <end position="71"/>
    </location>
</feature>
<keyword evidence="3" id="KW-1185">Reference proteome</keyword>